<accession>A0A2S9XBE7</accession>
<keyword evidence="1" id="KW-0175">Coiled coil</keyword>
<feature type="compositionally biased region" description="Basic residues" evidence="2">
    <location>
        <begin position="110"/>
        <end position="123"/>
    </location>
</feature>
<gene>
    <name evidence="3" type="ORF">ENSA5_68810</name>
</gene>
<name>A0A2S9XBE7_9BACT</name>
<dbReference type="EMBL" id="PVNK01000306">
    <property type="protein sequence ID" value="PRP90021.1"/>
    <property type="molecule type" value="Genomic_DNA"/>
</dbReference>
<keyword evidence="4" id="KW-1185">Reference proteome</keyword>
<sequence>MSSQASNASNLPEPVRAVLALFEGPLEDVRFPDVDRDTLRASVAEVERRRASLQAALETVSAARAELEEGQSALLAQVRRAHAYASVYAERDEQLAAAVGAIKLDGRALAPKKKRGRPRKRAEAKRQTSLSVADDAPASEPYPPR</sequence>
<proteinExistence type="predicted"/>
<feature type="coiled-coil region" evidence="1">
    <location>
        <begin position="36"/>
        <end position="63"/>
    </location>
</feature>
<dbReference type="RefSeq" id="WP_146156437.1">
    <property type="nucleotide sequence ID" value="NZ_PVNK01000306.1"/>
</dbReference>
<organism evidence="3 4">
    <name type="scientific">Enhygromyxa salina</name>
    <dbReference type="NCBI Taxonomy" id="215803"/>
    <lineage>
        <taxon>Bacteria</taxon>
        <taxon>Pseudomonadati</taxon>
        <taxon>Myxococcota</taxon>
        <taxon>Polyangia</taxon>
        <taxon>Nannocystales</taxon>
        <taxon>Nannocystaceae</taxon>
        <taxon>Enhygromyxa</taxon>
    </lineage>
</organism>
<evidence type="ECO:0000313" key="3">
    <source>
        <dbReference type="EMBL" id="PRP90021.1"/>
    </source>
</evidence>
<comment type="caution">
    <text evidence="3">The sequence shown here is derived from an EMBL/GenBank/DDBJ whole genome shotgun (WGS) entry which is preliminary data.</text>
</comment>
<dbReference type="AlphaFoldDB" id="A0A2S9XBE7"/>
<reference evidence="3 4" key="1">
    <citation type="submission" date="2018-03" db="EMBL/GenBank/DDBJ databases">
        <title>Draft Genome Sequences of the Obligatory Marine Myxobacteria Enhygromyxa salina SWB005.</title>
        <authorList>
            <person name="Poehlein A."/>
            <person name="Moghaddam J.A."/>
            <person name="Harms H."/>
            <person name="Alanjari M."/>
            <person name="Koenig G.M."/>
            <person name="Daniel R."/>
            <person name="Schaeberle T.F."/>
        </authorList>
    </citation>
    <scope>NUCLEOTIDE SEQUENCE [LARGE SCALE GENOMIC DNA]</scope>
    <source>
        <strain evidence="3 4">SWB005</strain>
    </source>
</reference>
<protein>
    <submittedName>
        <fullName evidence="3">Uncharacterized protein</fullName>
    </submittedName>
</protein>
<evidence type="ECO:0000256" key="1">
    <source>
        <dbReference type="SAM" id="Coils"/>
    </source>
</evidence>
<feature type="region of interest" description="Disordered" evidence="2">
    <location>
        <begin position="109"/>
        <end position="145"/>
    </location>
</feature>
<evidence type="ECO:0000256" key="2">
    <source>
        <dbReference type="SAM" id="MobiDB-lite"/>
    </source>
</evidence>
<dbReference type="OrthoDB" id="5526301at2"/>
<dbReference type="Proteomes" id="UP000237968">
    <property type="component" value="Unassembled WGS sequence"/>
</dbReference>
<evidence type="ECO:0000313" key="4">
    <source>
        <dbReference type="Proteomes" id="UP000237968"/>
    </source>
</evidence>